<dbReference type="EMBL" id="CAEKKB010000008">
    <property type="protein sequence ID" value="CAB4321523.1"/>
    <property type="molecule type" value="Genomic_DNA"/>
</dbReference>
<dbReference type="Pfam" id="PF00067">
    <property type="entry name" value="p450"/>
    <property type="match status" value="1"/>
</dbReference>
<keyword evidence="2" id="KW-0349">Heme</keyword>
<sequence>MDFLSHLLAIAGFLLVLVLYLWRVIIQSHKIKGTLAPESSGALPFIGHLHKVGGRIPFFRTLAALADKYGPIFTLRLGKNRALVVSNYEAVKDCFTKNNRVFATRPRSTQGKYLGYNHAAFGFSPYGPYWRDMRKMVVVELLSSCRLETLKHVHSSEVDAFVKGLHALCNREGHNGLCPTNVAISDWIQHLTLNVMTRMIDGKRYFDSGRKGGEGEEQNIGKIVKEFMVAGNPVAADVIGFPDWIDFKGEVKEMKRAL</sequence>
<dbReference type="InterPro" id="IPR050651">
    <property type="entry name" value="Plant_Cytochrome_P450_Monoox"/>
</dbReference>
<dbReference type="GO" id="GO:0016020">
    <property type="term" value="C:membrane"/>
    <property type="evidence" value="ECO:0007669"/>
    <property type="project" value="UniProtKB-SubCell"/>
</dbReference>
<dbReference type="GO" id="GO:0016705">
    <property type="term" value="F:oxidoreductase activity, acting on paired donors, with incorporation or reduction of molecular oxygen"/>
    <property type="evidence" value="ECO:0007669"/>
    <property type="project" value="InterPro"/>
</dbReference>
<dbReference type="AlphaFoldDB" id="A0A6J5YAX5"/>
<keyword evidence="6" id="KW-0560">Oxidoreductase</keyword>
<evidence type="ECO:0000256" key="10">
    <source>
        <dbReference type="SAM" id="Phobius"/>
    </source>
</evidence>
<dbReference type="PRINTS" id="PR00463">
    <property type="entry name" value="EP450I"/>
</dbReference>
<dbReference type="GO" id="GO:0020037">
    <property type="term" value="F:heme binding"/>
    <property type="evidence" value="ECO:0007669"/>
    <property type="project" value="InterPro"/>
</dbReference>
<reference evidence="12" key="1">
    <citation type="journal article" date="2020" name="Genome Biol.">
        <title>Gamete binning: chromosome-level and haplotype-resolved genome assembly enabled by high-throughput single-cell sequencing of gamete genomes.</title>
        <authorList>
            <person name="Campoy J.A."/>
            <person name="Sun H."/>
            <person name="Goel M."/>
            <person name="Jiao W.-B."/>
            <person name="Folz-Donahue K."/>
            <person name="Wang N."/>
            <person name="Rubio M."/>
            <person name="Liu C."/>
            <person name="Kukat C."/>
            <person name="Ruiz D."/>
            <person name="Huettel B."/>
            <person name="Schneeberger K."/>
        </authorList>
    </citation>
    <scope>NUCLEOTIDE SEQUENCE [LARGE SCALE GENOMIC DNA]</scope>
    <source>
        <strain evidence="12">cv. Rojo Pasion</strain>
    </source>
</reference>
<evidence type="ECO:0000313" key="12">
    <source>
        <dbReference type="Proteomes" id="UP000507245"/>
    </source>
</evidence>
<keyword evidence="7" id="KW-0408">Iron</keyword>
<dbReference type="PANTHER" id="PTHR47947:SF1">
    <property type="entry name" value="CYTOCHROME P450 82E3"/>
    <property type="match status" value="1"/>
</dbReference>
<feature type="transmembrane region" description="Helical" evidence="10">
    <location>
        <begin position="6"/>
        <end position="25"/>
    </location>
</feature>
<dbReference type="GO" id="GO:0004497">
    <property type="term" value="F:monooxygenase activity"/>
    <property type="evidence" value="ECO:0007669"/>
    <property type="project" value="UniProtKB-KW"/>
</dbReference>
<gene>
    <name evidence="11" type="ORF">ORAREDHAP_LOCUS50725</name>
</gene>
<evidence type="ECO:0000256" key="6">
    <source>
        <dbReference type="ARBA" id="ARBA00023002"/>
    </source>
</evidence>
<evidence type="ECO:0000256" key="5">
    <source>
        <dbReference type="ARBA" id="ARBA00022989"/>
    </source>
</evidence>
<keyword evidence="8" id="KW-0503">Monooxygenase</keyword>
<evidence type="ECO:0000256" key="8">
    <source>
        <dbReference type="ARBA" id="ARBA00023033"/>
    </source>
</evidence>
<evidence type="ECO:0000256" key="2">
    <source>
        <dbReference type="ARBA" id="ARBA00022617"/>
    </source>
</evidence>
<evidence type="ECO:0000256" key="4">
    <source>
        <dbReference type="ARBA" id="ARBA00022723"/>
    </source>
</evidence>
<keyword evidence="3 10" id="KW-0812">Transmembrane</keyword>
<dbReference type="Gene3D" id="1.10.630.10">
    <property type="entry name" value="Cytochrome P450"/>
    <property type="match status" value="1"/>
</dbReference>
<evidence type="ECO:0008006" key="13">
    <source>
        <dbReference type="Google" id="ProtNLM"/>
    </source>
</evidence>
<keyword evidence="5 10" id="KW-1133">Transmembrane helix</keyword>
<accession>A0A6J5YAX5</accession>
<protein>
    <recommendedName>
        <fullName evidence="13">Cytochrome P450</fullName>
    </recommendedName>
</protein>
<organism evidence="11 12">
    <name type="scientific">Prunus armeniaca</name>
    <name type="common">Apricot</name>
    <name type="synonym">Armeniaca vulgaris</name>
    <dbReference type="NCBI Taxonomy" id="36596"/>
    <lineage>
        <taxon>Eukaryota</taxon>
        <taxon>Viridiplantae</taxon>
        <taxon>Streptophyta</taxon>
        <taxon>Embryophyta</taxon>
        <taxon>Tracheophyta</taxon>
        <taxon>Spermatophyta</taxon>
        <taxon>Magnoliopsida</taxon>
        <taxon>eudicotyledons</taxon>
        <taxon>Gunneridae</taxon>
        <taxon>Pentapetalae</taxon>
        <taxon>rosids</taxon>
        <taxon>fabids</taxon>
        <taxon>Rosales</taxon>
        <taxon>Rosaceae</taxon>
        <taxon>Amygdaloideae</taxon>
        <taxon>Amygdaleae</taxon>
        <taxon>Prunus</taxon>
    </lineage>
</organism>
<dbReference type="InterPro" id="IPR036396">
    <property type="entry name" value="Cyt_P450_sf"/>
</dbReference>
<keyword evidence="12" id="KW-1185">Reference proteome</keyword>
<evidence type="ECO:0000256" key="1">
    <source>
        <dbReference type="ARBA" id="ARBA00004167"/>
    </source>
</evidence>
<evidence type="ECO:0000256" key="3">
    <source>
        <dbReference type="ARBA" id="ARBA00022692"/>
    </source>
</evidence>
<dbReference type="PANTHER" id="PTHR47947">
    <property type="entry name" value="CYTOCHROME P450 82C3-RELATED"/>
    <property type="match status" value="1"/>
</dbReference>
<dbReference type="InterPro" id="IPR001128">
    <property type="entry name" value="Cyt_P450"/>
</dbReference>
<dbReference type="Proteomes" id="UP000507245">
    <property type="component" value="Unassembled WGS sequence"/>
</dbReference>
<keyword evidence="4" id="KW-0479">Metal-binding</keyword>
<proteinExistence type="predicted"/>
<dbReference type="OrthoDB" id="2789670at2759"/>
<evidence type="ECO:0000256" key="7">
    <source>
        <dbReference type="ARBA" id="ARBA00023004"/>
    </source>
</evidence>
<evidence type="ECO:0000256" key="9">
    <source>
        <dbReference type="ARBA" id="ARBA00023136"/>
    </source>
</evidence>
<dbReference type="InterPro" id="IPR002401">
    <property type="entry name" value="Cyt_P450_E_grp-I"/>
</dbReference>
<dbReference type="SUPFAM" id="SSF48264">
    <property type="entry name" value="Cytochrome P450"/>
    <property type="match status" value="1"/>
</dbReference>
<keyword evidence="9 10" id="KW-0472">Membrane</keyword>
<dbReference type="GO" id="GO:0005506">
    <property type="term" value="F:iron ion binding"/>
    <property type="evidence" value="ECO:0007669"/>
    <property type="project" value="InterPro"/>
</dbReference>
<comment type="subcellular location">
    <subcellularLocation>
        <location evidence="1">Membrane</location>
        <topology evidence="1">Single-pass membrane protein</topology>
    </subcellularLocation>
</comment>
<evidence type="ECO:0000313" key="11">
    <source>
        <dbReference type="EMBL" id="CAB4321523.1"/>
    </source>
</evidence>
<name>A0A6J5YAX5_PRUAR</name>